<dbReference type="EMBL" id="HBIO01013028">
    <property type="protein sequence ID" value="CAE0465300.1"/>
    <property type="molecule type" value="Transcribed_RNA"/>
</dbReference>
<protein>
    <submittedName>
        <fullName evidence="2">Uncharacterized protein</fullName>
    </submittedName>
</protein>
<feature type="compositionally biased region" description="Low complexity" evidence="1">
    <location>
        <begin position="97"/>
        <end position="107"/>
    </location>
</feature>
<proteinExistence type="predicted"/>
<feature type="compositionally biased region" description="Acidic residues" evidence="1">
    <location>
        <begin position="75"/>
        <end position="84"/>
    </location>
</feature>
<name>A0A7S3V8X9_9STRA</name>
<feature type="region of interest" description="Disordered" evidence="1">
    <location>
        <begin position="514"/>
        <end position="536"/>
    </location>
</feature>
<accession>A0A7S3V8X9</accession>
<feature type="compositionally biased region" description="Low complexity" evidence="1">
    <location>
        <begin position="7"/>
        <end position="39"/>
    </location>
</feature>
<evidence type="ECO:0000313" key="2">
    <source>
        <dbReference type="EMBL" id="CAE0465300.1"/>
    </source>
</evidence>
<gene>
    <name evidence="2" type="ORF">CDEB00056_LOCUS10141</name>
</gene>
<feature type="compositionally biased region" description="Low complexity" evidence="1">
    <location>
        <begin position="125"/>
        <end position="134"/>
    </location>
</feature>
<dbReference type="AlphaFoldDB" id="A0A7S3V8X9"/>
<feature type="region of interest" description="Disordered" evidence="1">
    <location>
        <begin position="1"/>
        <end position="168"/>
    </location>
</feature>
<sequence>MSTFDMSTSNNNNNNNNSNNNTSNNNASSLNHSHDSSSSIGILSTDNLDDCTNTDNGNGNGSTNGNGTNNHVDVDNDNDDDNDNDASSFSSGGGQGSMSSTSQSHSQSHMHDGDEGISLSAASTSDNGDGVSISDNDDDDHYFGSSFKTARDGNDNGNDGNDGNDDGNMNMAIGCGNFELHLPDFASLSPTMTTTTTTPMAMNMTSPNHFFIAGDPCEGGSTGTGGSEADHEYLTDDSDSHLSYFNARSTLTRSVTTNSVGGGVSGVSGMSGVNMSGSGATGDSMDASTSIGGFSSFTDAFSSHSPPSHAGTSSEYGDARSEFSALTDHDHDHITDVNANANAIANASAIANANVASAPISLPQFGALWKAAKPWMMGHAQSQFISDTDNTDNASSGSGSGSICDVFSSLQDCITAVSNSNANMPIQPLATYAGQLQTSLRDTMANTIEDLYECITPAECARLLGYANNGSDNGNSSEHVNGGACMSEYLQGRNWATEQGKKQGQGVVWIPCNSNSKERNDLEGPGSNSRSDHGVHQNDRISYLTNIVSFLETQKLNA</sequence>
<reference evidence="2" key="1">
    <citation type="submission" date="2021-01" db="EMBL/GenBank/DDBJ databases">
        <authorList>
            <person name="Corre E."/>
            <person name="Pelletier E."/>
            <person name="Niang G."/>
            <person name="Scheremetjew M."/>
            <person name="Finn R."/>
            <person name="Kale V."/>
            <person name="Holt S."/>
            <person name="Cochrane G."/>
            <person name="Meng A."/>
            <person name="Brown T."/>
            <person name="Cohen L."/>
        </authorList>
    </citation>
    <scope>NUCLEOTIDE SEQUENCE</scope>
    <source>
        <strain evidence="2">MM31A-1</strain>
    </source>
</reference>
<evidence type="ECO:0000256" key="1">
    <source>
        <dbReference type="SAM" id="MobiDB-lite"/>
    </source>
</evidence>
<organism evidence="2">
    <name type="scientific">Chaetoceros debilis</name>
    <dbReference type="NCBI Taxonomy" id="122233"/>
    <lineage>
        <taxon>Eukaryota</taxon>
        <taxon>Sar</taxon>
        <taxon>Stramenopiles</taxon>
        <taxon>Ochrophyta</taxon>
        <taxon>Bacillariophyta</taxon>
        <taxon>Coscinodiscophyceae</taxon>
        <taxon>Chaetocerotophycidae</taxon>
        <taxon>Chaetocerotales</taxon>
        <taxon>Chaetocerotaceae</taxon>
        <taxon>Chaetoceros</taxon>
    </lineage>
</organism>